<organism evidence="1 2">
    <name type="scientific">Capsicum annuum</name>
    <name type="common">Capsicum pepper</name>
    <dbReference type="NCBI Taxonomy" id="4072"/>
    <lineage>
        <taxon>Eukaryota</taxon>
        <taxon>Viridiplantae</taxon>
        <taxon>Streptophyta</taxon>
        <taxon>Embryophyta</taxon>
        <taxon>Tracheophyta</taxon>
        <taxon>Spermatophyta</taxon>
        <taxon>Magnoliopsida</taxon>
        <taxon>eudicotyledons</taxon>
        <taxon>Gunneridae</taxon>
        <taxon>Pentapetalae</taxon>
        <taxon>asterids</taxon>
        <taxon>lamiids</taxon>
        <taxon>Solanales</taxon>
        <taxon>Solanaceae</taxon>
        <taxon>Solanoideae</taxon>
        <taxon>Capsiceae</taxon>
        <taxon>Capsicum</taxon>
    </lineage>
</organism>
<dbReference type="EMBL" id="AYRZ02000004">
    <property type="protein sequence ID" value="PHT84760.1"/>
    <property type="molecule type" value="Genomic_DNA"/>
</dbReference>
<evidence type="ECO:0000313" key="1">
    <source>
        <dbReference type="EMBL" id="PHT84760.1"/>
    </source>
</evidence>
<reference evidence="1 2" key="1">
    <citation type="journal article" date="2014" name="Nat. Genet.">
        <title>Genome sequence of the hot pepper provides insights into the evolution of pungency in Capsicum species.</title>
        <authorList>
            <person name="Kim S."/>
            <person name="Park M."/>
            <person name="Yeom S.I."/>
            <person name="Kim Y.M."/>
            <person name="Lee J.M."/>
            <person name="Lee H.A."/>
            <person name="Seo E."/>
            <person name="Choi J."/>
            <person name="Cheong K."/>
            <person name="Kim K.T."/>
            <person name="Jung K."/>
            <person name="Lee G.W."/>
            <person name="Oh S.K."/>
            <person name="Bae C."/>
            <person name="Kim S.B."/>
            <person name="Lee H.Y."/>
            <person name="Kim S.Y."/>
            <person name="Kim M.S."/>
            <person name="Kang B.C."/>
            <person name="Jo Y.D."/>
            <person name="Yang H.B."/>
            <person name="Jeong H.J."/>
            <person name="Kang W.H."/>
            <person name="Kwon J.K."/>
            <person name="Shin C."/>
            <person name="Lim J.Y."/>
            <person name="Park J.H."/>
            <person name="Huh J.H."/>
            <person name="Kim J.S."/>
            <person name="Kim B.D."/>
            <person name="Cohen O."/>
            <person name="Paran I."/>
            <person name="Suh M.C."/>
            <person name="Lee S.B."/>
            <person name="Kim Y.K."/>
            <person name="Shin Y."/>
            <person name="Noh S.J."/>
            <person name="Park J."/>
            <person name="Seo Y.S."/>
            <person name="Kwon S.Y."/>
            <person name="Kim H.A."/>
            <person name="Park J.M."/>
            <person name="Kim H.J."/>
            <person name="Choi S.B."/>
            <person name="Bosland P.W."/>
            <person name="Reeves G."/>
            <person name="Jo S.H."/>
            <person name="Lee B.W."/>
            <person name="Cho H.T."/>
            <person name="Choi H.S."/>
            <person name="Lee M.S."/>
            <person name="Yu Y."/>
            <person name="Do Choi Y."/>
            <person name="Park B.S."/>
            <person name="van Deynze A."/>
            <person name="Ashrafi H."/>
            <person name="Hill T."/>
            <person name="Kim W.T."/>
            <person name="Pai H.S."/>
            <person name="Ahn H.K."/>
            <person name="Yeam I."/>
            <person name="Giovannoni J.J."/>
            <person name="Rose J.K."/>
            <person name="Sorensen I."/>
            <person name="Lee S.J."/>
            <person name="Kim R.W."/>
            <person name="Choi I.Y."/>
            <person name="Choi B.S."/>
            <person name="Lim J.S."/>
            <person name="Lee Y.H."/>
            <person name="Choi D."/>
        </authorList>
    </citation>
    <scope>NUCLEOTIDE SEQUENCE [LARGE SCALE GENOMIC DNA]</scope>
    <source>
        <strain evidence="2">cv. CM334</strain>
    </source>
</reference>
<keyword evidence="2" id="KW-1185">Reference proteome</keyword>
<reference evidence="1 2" key="2">
    <citation type="journal article" date="2017" name="Genome Biol.">
        <title>New reference genome sequences of hot pepper reveal the massive evolution of plant disease-resistance genes by retroduplication.</title>
        <authorList>
            <person name="Kim S."/>
            <person name="Park J."/>
            <person name="Yeom S.I."/>
            <person name="Kim Y.M."/>
            <person name="Seo E."/>
            <person name="Kim K.T."/>
            <person name="Kim M.S."/>
            <person name="Lee J.M."/>
            <person name="Cheong K."/>
            <person name="Shin H.S."/>
            <person name="Kim S.B."/>
            <person name="Han K."/>
            <person name="Lee J."/>
            <person name="Park M."/>
            <person name="Lee H.A."/>
            <person name="Lee H.Y."/>
            <person name="Lee Y."/>
            <person name="Oh S."/>
            <person name="Lee J.H."/>
            <person name="Choi E."/>
            <person name="Choi E."/>
            <person name="Lee S.E."/>
            <person name="Jeon J."/>
            <person name="Kim H."/>
            <person name="Choi G."/>
            <person name="Song H."/>
            <person name="Lee J."/>
            <person name="Lee S.C."/>
            <person name="Kwon J.K."/>
            <person name="Lee H.Y."/>
            <person name="Koo N."/>
            <person name="Hong Y."/>
            <person name="Kim R.W."/>
            <person name="Kang W.H."/>
            <person name="Huh J.H."/>
            <person name="Kang B.C."/>
            <person name="Yang T.J."/>
            <person name="Lee Y.H."/>
            <person name="Bennetzen J.L."/>
            <person name="Choi D."/>
        </authorList>
    </citation>
    <scope>NUCLEOTIDE SEQUENCE [LARGE SCALE GENOMIC DNA]</scope>
    <source>
        <strain evidence="2">cv. CM334</strain>
    </source>
</reference>
<evidence type="ECO:0008006" key="3">
    <source>
        <dbReference type="Google" id="ProtNLM"/>
    </source>
</evidence>
<protein>
    <recommendedName>
        <fullName evidence="3">F-box protein CPR30-like</fullName>
    </recommendedName>
</protein>
<comment type="caution">
    <text evidence="1">The sequence shown here is derived from an EMBL/GenBank/DDBJ whole genome shotgun (WGS) entry which is preliminary data.</text>
</comment>
<gene>
    <name evidence="1" type="ORF">T459_13203</name>
</gene>
<dbReference type="Gramene" id="PHT84760">
    <property type="protein sequence ID" value="PHT84760"/>
    <property type="gene ID" value="T459_13203"/>
</dbReference>
<dbReference type="AlphaFoldDB" id="A0A2G2ZRZ3"/>
<accession>A0A2G2ZRZ3</accession>
<dbReference type="Proteomes" id="UP000222542">
    <property type="component" value="Unassembled WGS sequence"/>
</dbReference>
<sequence>MFAMQFLAFIHATFHWIGTSRNCFAVVSFSISNEVHGEIPLPEEITRVMIKNCIGVSVLEGMLCVYLNSYIWRNATSKLWVLKEYGVKGSWTTLLTIQDRSIFKIVPKYRFADGELLFCCSTEEFLAQCEFRTTSGPFVSWPEHDVVNGYAFTESLMSPKSLIN</sequence>
<evidence type="ECO:0000313" key="2">
    <source>
        <dbReference type="Proteomes" id="UP000222542"/>
    </source>
</evidence>
<proteinExistence type="predicted"/>
<name>A0A2G2ZRZ3_CAPAN</name>